<dbReference type="InParanoid" id="A0A419PNP0"/>
<name>A0A419PNP0_CLOSI</name>
<keyword evidence="2" id="KW-1185">Reference proteome</keyword>
<protein>
    <submittedName>
        <fullName evidence="1">Uncharacterized protein</fullName>
    </submittedName>
</protein>
<accession>A0A419PNP0</accession>
<dbReference type="OrthoDB" id="6260146at2759"/>
<reference evidence="1 2" key="1">
    <citation type="journal article" date="2018" name="Biotechnol. Adv.">
        <title>Improved genomic resources and new bioinformatic workflow for the carcinogenic parasite Clonorchis sinensis: Biotechnological implications.</title>
        <authorList>
            <person name="Wang D."/>
            <person name="Korhonen P.K."/>
            <person name="Gasser R.B."/>
            <person name="Young N.D."/>
        </authorList>
    </citation>
    <scope>NUCLEOTIDE SEQUENCE [LARGE SCALE GENOMIC DNA]</scope>
    <source>
        <strain evidence="1">Cs-k2</strain>
    </source>
</reference>
<evidence type="ECO:0000313" key="2">
    <source>
        <dbReference type="Proteomes" id="UP000286415"/>
    </source>
</evidence>
<reference evidence="1 2" key="2">
    <citation type="journal article" date="2021" name="Genomics">
        <title>High-quality reference genome for Clonorchis sinensis.</title>
        <authorList>
            <person name="Young N.D."/>
            <person name="Stroehlein A.J."/>
            <person name="Kinkar L."/>
            <person name="Wang T."/>
            <person name="Sohn W.M."/>
            <person name="Chang B.C.H."/>
            <person name="Kaur P."/>
            <person name="Weisz D."/>
            <person name="Dudchenko O."/>
            <person name="Aiden E.L."/>
            <person name="Korhonen P.K."/>
            <person name="Gasser R.B."/>
        </authorList>
    </citation>
    <scope>NUCLEOTIDE SEQUENCE [LARGE SCALE GENOMIC DNA]</scope>
    <source>
        <strain evidence="1">Cs-k2</strain>
    </source>
</reference>
<dbReference type="EMBL" id="NIRI02000076">
    <property type="protein sequence ID" value="KAG5442037.1"/>
    <property type="molecule type" value="Genomic_DNA"/>
</dbReference>
<evidence type="ECO:0000313" key="1">
    <source>
        <dbReference type="EMBL" id="KAG5442037.1"/>
    </source>
</evidence>
<gene>
    <name evidence="1" type="ORF">CSKR_112029</name>
</gene>
<dbReference type="Proteomes" id="UP000286415">
    <property type="component" value="Unassembled WGS sequence"/>
</dbReference>
<sequence>MSMLKGRLTGPQNVEPTESKRGKQLKYALPTAHRTAHPRTFLQNGYPESFVPKTMEFVKDKPTQCSVRKKPVYMRLPFKGDSVVELITRRLRNSVDTTYLAANLYLSFNSSPTISFRLKDKLPCFSTCFCVYSFLEETRLKCDCVTFGRGQSCHRQRASLRYHIPGTSEPITIGTSQTTIDRTGDWNLTAGSKTLRPEETCTTSEIELACESGPTNLSDIDVTNLIPCQSSCQIPIASVVDSSMDRTSRDRFRGTQDMGLCSRILSDKCLVVRLTYDARHEHTHECTQSWR</sequence>
<dbReference type="AlphaFoldDB" id="A0A419PNP0"/>
<proteinExistence type="predicted"/>
<organism evidence="1 2">
    <name type="scientific">Clonorchis sinensis</name>
    <name type="common">Chinese liver fluke</name>
    <dbReference type="NCBI Taxonomy" id="79923"/>
    <lineage>
        <taxon>Eukaryota</taxon>
        <taxon>Metazoa</taxon>
        <taxon>Spiralia</taxon>
        <taxon>Lophotrochozoa</taxon>
        <taxon>Platyhelminthes</taxon>
        <taxon>Trematoda</taxon>
        <taxon>Digenea</taxon>
        <taxon>Opisthorchiida</taxon>
        <taxon>Opisthorchiata</taxon>
        <taxon>Opisthorchiidae</taxon>
        <taxon>Clonorchis</taxon>
    </lineage>
</organism>
<comment type="caution">
    <text evidence="1">The sequence shown here is derived from an EMBL/GenBank/DDBJ whole genome shotgun (WGS) entry which is preliminary data.</text>
</comment>